<accession>A0A9P1IEP1</accession>
<dbReference type="PANTHER" id="PTHR11733:SF167">
    <property type="entry name" value="FI17812P1-RELATED"/>
    <property type="match status" value="1"/>
</dbReference>
<evidence type="ECO:0000313" key="3">
    <source>
        <dbReference type="EMBL" id="CAI5443233.1"/>
    </source>
</evidence>
<dbReference type="Gene3D" id="3.40.390.10">
    <property type="entry name" value="Collagenase (Catalytic Domain)"/>
    <property type="match status" value="1"/>
</dbReference>
<dbReference type="GO" id="GO:0004222">
    <property type="term" value="F:metalloendopeptidase activity"/>
    <property type="evidence" value="ECO:0007669"/>
    <property type="project" value="InterPro"/>
</dbReference>
<dbReference type="InterPro" id="IPR000718">
    <property type="entry name" value="Peptidase_M13"/>
</dbReference>
<dbReference type="AlphaFoldDB" id="A0A9P1IEP1"/>
<dbReference type="GO" id="GO:0016485">
    <property type="term" value="P:protein processing"/>
    <property type="evidence" value="ECO:0007669"/>
    <property type="project" value="TreeGrafter"/>
</dbReference>
<gene>
    <name evidence="3" type="ORF">CAMP_LOCUS5870</name>
</gene>
<dbReference type="GO" id="GO:0005886">
    <property type="term" value="C:plasma membrane"/>
    <property type="evidence" value="ECO:0007669"/>
    <property type="project" value="TreeGrafter"/>
</dbReference>
<comment type="similarity">
    <text evidence="1">Belongs to the peptidase M13 family.</text>
</comment>
<dbReference type="EMBL" id="CANHGI010000002">
    <property type="protein sequence ID" value="CAI5443233.1"/>
    <property type="molecule type" value="Genomic_DNA"/>
</dbReference>
<comment type="caution">
    <text evidence="3">The sequence shown here is derived from an EMBL/GenBank/DDBJ whole genome shotgun (WGS) entry which is preliminary data.</text>
</comment>
<dbReference type="Proteomes" id="UP001152747">
    <property type="component" value="Unassembled WGS sequence"/>
</dbReference>
<evidence type="ECO:0000256" key="1">
    <source>
        <dbReference type="ARBA" id="ARBA00007357"/>
    </source>
</evidence>
<name>A0A9P1IEP1_9PELO</name>
<proteinExistence type="inferred from homology"/>
<reference evidence="3" key="1">
    <citation type="submission" date="2022-11" db="EMBL/GenBank/DDBJ databases">
        <authorList>
            <person name="Kikuchi T."/>
        </authorList>
    </citation>
    <scope>NUCLEOTIDE SEQUENCE</scope>
    <source>
        <strain evidence="3">PS1010</strain>
    </source>
</reference>
<protein>
    <recommendedName>
        <fullName evidence="2">Peptidase M13 C-terminal domain-containing protein</fullName>
    </recommendedName>
</protein>
<dbReference type="PROSITE" id="PS51885">
    <property type="entry name" value="NEPRILYSIN"/>
    <property type="match status" value="1"/>
</dbReference>
<evidence type="ECO:0000313" key="4">
    <source>
        <dbReference type="Proteomes" id="UP001152747"/>
    </source>
</evidence>
<organism evidence="3 4">
    <name type="scientific">Caenorhabditis angaria</name>
    <dbReference type="NCBI Taxonomy" id="860376"/>
    <lineage>
        <taxon>Eukaryota</taxon>
        <taxon>Metazoa</taxon>
        <taxon>Ecdysozoa</taxon>
        <taxon>Nematoda</taxon>
        <taxon>Chromadorea</taxon>
        <taxon>Rhabditida</taxon>
        <taxon>Rhabditina</taxon>
        <taxon>Rhabditomorpha</taxon>
        <taxon>Rhabditoidea</taxon>
        <taxon>Rhabditidae</taxon>
        <taxon>Peloderinae</taxon>
        <taxon>Caenorhabditis</taxon>
    </lineage>
</organism>
<sequence length="108" mass="12255">MTLDENIADNVGVKIAWLAYKLQAQKTLDTRKLPKLEKYTSDQLYFISLANVHCTSATREVRESLLDSVHTFGATRLNVPLRNFPKFGEVFSCKIGSGMMPNETCQIW</sequence>
<dbReference type="PANTHER" id="PTHR11733">
    <property type="entry name" value="ZINC METALLOPROTEASE FAMILY M13 NEPRILYSIN-RELATED"/>
    <property type="match status" value="1"/>
</dbReference>
<dbReference type="OrthoDB" id="5873741at2759"/>
<dbReference type="SUPFAM" id="SSF55486">
    <property type="entry name" value="Metalloproteases ('zincins'), catalytic domain"/>
    <property type="match status" value="1"/>
</dbReference>
<dbReference type="Pfam" id="PF01431">
    <property type="entry name" value="Peptidase_M13"/>
    <property type="match status" value="1"/>
</dbReference>
<keyword evidence="4" id="KW-1185">Reference proteome</keyword>
<dbReference type="InterPro" id="IPR018497">
    <property type="entry name" value="Peptidase_M13_C"/>
</dbReference>
<feature type="domain" description="Peptidase M13 C-terminal" evidence="2">
    <location>
        <begin position="1"/>
        <end position="107"/>
    </location>
</feature>
<evidence type="ECO:0000259" key="2">
    <source>
        <dbReference type="Pfam" id="PF01431"/>
    </source>
</evidence>
<dbReference type="InterPro" id="IPR024079">
    <property type="entry name" value="MetalloPept_cat_dom_sf"/>
</dbReference>